<gene>
    <name evidence="1" type="ORF">AUJ95_00670</name>
</gene>
<evidence type="ECO:0000313" key="2">
    <source>
        <dbReference type="Proteomes" id="UP000183085"/>
    </source>
</evidence>
<accession>A0A1J5E558</accession>
<dbReference type="Proteomes" id="UP000183085">
    <property type="component" value="Unassembled WGS sequence"/>
</dbReference>
<sequence length="541" mass="56687">MTMIHRLIVSGICILSLAAFSFVGVAQGASYFQVVTQNGNTETAGKDFFVTLVARNADGGTDTSYAEGHDITWATNAKSYPDGWTLRIPDSGVQSFEGGVAVCPNFTLPCAGTCTLFASDGIISGTSITITVNSGTATQFKLAAPPTAMAGTAFSLSDLRACDLYGNVATDYHGDKVLNYSGPGNGSITGSPKYPNPVTFDHGKANLPLKVTLYRAENTQIHIEAPGIGVKGDSSIITVNPGTPHYFEVTTENNQIEKAGTPFFITIRARDAYGNLATGYDVDYPIACTWTGTSSPSGTKPLDGTPTFTSGIATIQGFTLTNAFETPTISVTDGTFYGISGGITVSPGTATKFKVTTIHDNIETANTTFSVILTCQDTYENALTNFNGSYSIDWQWTENDMSRHSPSKPANGTQSFTNGRATIDGFTLTKANESPIIIAKSTISGTSTSIIVKPGEATTLTIKAPAEVNAGQAFLLSPIVAYDYCGNIATAYQGPKTLNYTGAANGPVSGTPNFTTHVNFSNGSSISTLTTTLIRAGTCSI</sequence>
<dbReference type="AlphaFoldDB" id="A0A1J5E558"/>
<dbReference type="EMBL" id="MNYI01000016">
    <property type="protein sequence ID" value="OIP43461.1"/>
    <property type="molecule type" value="Genomic_DNA"/>
</dbReference>
<comment type="caution">
    <text evidence="1">The sequence shown here is derived from an EMBL/GenBank/DDBJ whole genome shotgun (WGS) entry which is preliminary data.</text>
</comment>
<organism evidence="1 2">
    <name type="scientific">Candidatus Desantisbacteria bacterium CG2_30_40_21</name>
    <dbReference type="NCBI Taxonomy" id="1817895"/>
    <lineage>
        <taxon>Bacteria</taxon>
        <taxon>Candidatus Desantisiibacteriota</taxon>
    </lineage>
</organism>
<dbReference type="STRING" id="1817895.AUJ95_00670"/>
<proteinExistence type="predicted"/>
<reference evidence="1 2" key="1">
    <citation type="journal article" date="2016" name="Environ. Microbiol.">
        <title>Genomic resolution of a cold subsurface aquifer community provides metabolic insights for novel microbes adapted to high CO concentrations.</title>
        <authorList>
            <person name="Probst A.J."/>
            <person name="Castelle C.J."/>
            <person name="Singh A."/>
            <person name="Brown C.T."/>
            <person name="Anantharaman K."/>
            <person name="Sharon I."/>
            <person name="Hug L.A."/>
            <person name="Burstein D."/>
            <person name="Emerson J.B."/>
            <person name="Thomas B.C."/>
            <person name="Banfield J.F."/>
        </authorList>
    </citation>
    <scope>NUCLEOTIDE SEQUENCE [LARGE SCALE GENOMIC DNA]</scope>
    <source>
        <strain evidence="1">CG2_30_40_21</strain>
    </source>
</reference>
<name>A0A1J5E558_9BACT</name>
<protein>
    <submittedName>
        <fullName evidence="1">Uncharacterized protein</fullName>
    </submittedName>
</protein>
<evidence type="ECO:0000313" key="1">
    <source>
        <dbReference type="EMBL" id="OIP43461.1"/>
    </source>
</evidence>